<evidence type="ECO:0000259" key="1">
    <source>
        <dbReference type="Pfam" id="PF00078"/>
    </source>
</evidence>
<dbReference type="InterPro" id="IPR043502">
    <property type="entry name" value="DNA/RNA_pol_sf"/>
</dbReference>
<dbReference type="PANTHER" id="PTHR37984:SF13">
    <property type="entry name" value="RIBONUCLEASE H"/>
    <property type="match status" value="1"/>
</dbReference>
<dbReference type="Pfam" id="PF00078">
    <property type="entry name" value="RVT_1"/>
    <property type="match status" value="1"/>
</dbReference>
<name>A0ABD2WAJ9_9HYME</name>
<organism evidence="2 3">
    <name type="scientific">Trichogramma kaykai</name>
    <dbReference type="NCBI Taxonomy" id="54128"/>
    <lineage>
        <taxon>Eukaryota</taxon>
        <taxon>Metazoa</taxon>
        <taxon>Ecdysozoa</taxon>
        <taxon>Arthropoda</taxon>
        <taxon>Hexapoda</taxon>
        <taxon>Insecta</taxon>
        <taxon>Pterygota</taxon>
        <taxon>Neoptera</taxon>
        <taxon>Endopterygota</taxon>
        <taxon>Hymenoptera</taxon>
        <taxon>Apocrita</taxon>
        <taxon>Proctotrupomorpha</taxon>
        <taxon>Chalcidoidea</taxon>
        <taxon>Trichogrammatidae</taxon>
        <taxon>Trichogramma</taxon>
    </lineage>
</organism>
<protein>
    <recommendedName>
        <fullName evidence="1">Reverse transcriptase domain-containing protein</fullName>
    </recommendedName>
</protein>
<sequence length="255" mass="27927">MLQKIEIVSTPTMTSAPAAAAHQITASLDTPQEDHYRTLQLSENQYRNLGLFQLHSSLATDKQTTEISPAILISVQVVGQHLCREVVSGAAVAVMHILQGDPLPMLEDLFVKLSGATIFSQLDLDQAFTHLCIDEEASHLLAIDTIKGLFAIKRFLFGISAAPGIFQRLIEELLTLVDGVAVLIDDILVASRSVQEHAKKLTLVLDILHKHRLKLKQSKWECFAHQVEILGNQIDASGIHPLPDEIDAVCKAPAP</sequence>
<evidence type="ECO:0000313" key="2">
    <source>
        <dbReference type="EMBL" id="KAL3389666.1"/>
    </source>
</evidence>
<dbReference type="EMBL" id="JBJJXI010000123">
    <property type="protein sequence ID" value="KAL3389666.1"/>
    <property type="molecule type" value="Genomic_DNA"/>
</dbReference>
<evidence type="ECO:0000313" key="3">
    <source>
        <dbReference type="Proteomes" id="UP001627154"/>
    </source>
</evidence>
<accession>A0ABD2WAJ9</accession>
<dbReference type="CDD" id="cd01647">
    <property type="entry name" value="RT_LTR"/>
    <property type="match status" value="1"/>
</dbReference>
<proteinExistence type="predicted"/>
<dbReference type="InterPro" id="IPR050951">
    <property type="entry name" value="Retrovirus_Pol_polyprotein"/>
</dbReference>
<dbReference type="Proteomes" id="UP001627154">
    <property type="component" value="Unassembled WGS sequence"/>
</dbReference>
<dbReference type="SUPFAM" id="SSF56672">
    <property type="entry name" value="DNA/RNA polymerases"/>
    <property type="match status" value="1"/>
</dbReference>
<comment type="caution">
    <text evidence="2">The sequence shown here is derived from an EMBL/GenBank/DDBJ whole genome shotgun (WGS) entry which is preliminary data.</text>
</comment>
<keyword evidence="3" id="KW-1185">Reference proteome</keyword>
<dbReference type="Gene3D" id="3.30.70.270">
    <property type="match status" value="1"/>
</dbReference>
<dbReference type="AlphaFoldDB" id="A0ABD2WAJ9"/>
<dbReference type="GO" id="GO:0071897">
    <property type="term" value="P:DNA biosynthetic process"/>
    <property type="evidence" value="ECO:0007669"/>
    <property type="project" value="UniProtKB-ARBA"/>
</dbReference>
<dbReference type="Gene3D" id="3.10.10.10">
    <property type="entry name" value="HIV Type 1 Reverse Transcriptase, subunit A, domain 1"/>
    <property type="match status" value="1"/>
</dbReference>
<reference evidence="2 3" key="1">
    <citation type="journal article" date="2024" name="bioRxiv">
        <title>A reference genome for Trichogramma kaykai: A tiny desert-dwelling parasitoid wasp with competing sex-ratio distorters.</title>
        <authorList>
            <person name="Culotta J."/>
            <person name="Lindsey A.R."/>
        </authorList>
    </citation>
    <scope>NUCLEOTIDE SEQUENCE [LARGE SCALE GENOMIC DNA]</scope>
    <source>
        <strain evidence="2 3">KSX58</strain>
    </source>
</reference>
<feature type="domain" description="Reverse transcriptase" evidence="1">
    <location>
        <begin position="110"/>
        <end position="233"/>
    </location>
</feature>
<gene>
    <name evidence="2" type="ORF">TKK_015854</name>
</gene>
<dbReference type="InterPro" id="IPR043128">
    <property type="entry name" value="Rev_trsase/Diguanyl_cyclase"/>
</dbReference>
<dbReference type="PANTHER" id="PTHR37984">
    <property type="entry name" value="PROTEIN CBG26694"/>
    <property type="match status" value="1"/>
</dbReference>
<dbReference type="InterPro" id="IPR000477">
    <property type="entry name" value="RT_dom"/>
</dbReference>